<dbReference type="GO" id="GO:0008080">
    <property type="term" value="F:N-acetyltransferase activity"/>
    <property type="evidence" value="ECO:0007669"/>
    <property type="project" value="InterPro"/>
</dbReference>
<protein>
    <submittedName>
        <fullName evidence="3">GNAT family N-acetyltransferase</fullName>
    </submittedName>
</protein>
<dbReference type="OrthoDB" id="273614at2"/>
<dbReference type="InterPro" id="IPR050769">
    <property type="entry name" value="NAT_camello-type"/>
</dbReference>
<gene>
    <name evidence="3" type="ORF">GRI75_06055</name>
</gene>
<sequence>MTEAASQNPVHAAALRRMTPEDRDWVVDRHGALYSDLFGWGEDFRAVVAAICDEFLLRPDSEDERGWIAEIAGRPAGCIAMCRRSDEEAQLRLLIVDESARGRGVGRLLVERCVGHARRRGYKRMVLWTNAELTGARRLYASAGFRPVEAEVVEQFGSRWVSEIWRLEF</sequence>
<proteinExistence type="predicted"/>
<evidence type="ECO:0000259" key="2">
    <source>
        <dbReference type="PROSITE" id="PS51186"/>
    </source>
</evidence>
<keyword evidence="4" id="KW-1185">Reference proteome</keyword>
<dbReference type="Gene3D" id="3.40.630.30">
    <property type="match status" value="1"/>
</dbReference>
<dbReference type="CDD" id="cd04301">
    <property type="entry name" value="NAT_SF"/>
    <property type="match status" value="1"/>
</dbReference>
<reference evidence="3 4" key="1">
    <citation type="submission" date="2019-12" db="EMBL/GenBank/DDBJ databases">
        <title>Genomic-based taxomic classification of the family Erythrobacteraceae.</title>
        <authorList>
            <person name="Xu L."/>
        </authorList>
    </citation>
    <scope>NUCLEOTIDE SEQUENCE [LARGE SCALE GENOMIC DNA]</scope>
    <source>
        <strain evidence="3 4">MCCC 1K02066</strain>
    </source>
</reference>
<dbReference type="InterPro" id="IPR016181">
    <property type="entry name" value="Acyl_CoA_acyltransferase"/>
</dbReference>
<evidence type="ECO:0000313" key="4">
    <source>
        <dbReference type="Proteomes" id="UP000469159"/>
    </source>
</evidence>
<dbReference type="Pfam" id="PF00583">
    <property type="entry name" value="Acetyltransf_1"/>
    <property type="match status" value="1"/>
</dbReference>
<dbReference type="AlphaFoldDB" id="A0A6I4UUP5"/>
<dbReference type="SUPFAM" id="SSF55729">
    <property type="entry name" value="Acyl-CoA N-acyltransferases (Nat)"/>
    <property type="match status" value="1"/>
</dbReference>
<comment type="caution">
    <text evidence="3">The sequence shown here is derived from an EMBL/GenBank/DDBJ whole genome shotgun (WGS) entry which is preliminary data.</text>
</comment>
<feature type="domain" description="N-acetyltransferase" evidence="2">
    <location>
        <begin position="13"/>
        <end position="168"/>
    </location>
</feature>
<dbReference type="EMBL" id="WTYK01000003">
    <property type="protein sequence ID" value="MXP41207.1"/>
    <property type="molecule type" value="Genomic_DNA"/>
</dbReference>
<dbReference type="RefSeq" id="WP_160746073.1">
    <property type="nucleotide sequence ID" value="NZ_WTYK01000003.1"/>
</dbReference>
<keyword evidence="1 3" id="KW-0808">Transferase</keyword>
<evidence type="ECO:0000256" key="1">
    <source>
        <dbReference type="ARBA" id="ARBA00022679"/>
    </source>
</evidence>
<dbReference type="InterPro" id="IPR000182">
    <property type="entry name" value="GNAT_dom"/>
</dbReference>
<dbReference type="Proteomes" id="UP000469159">
    <property type="component" value="Unassembled WGS sequence"/>
</dbReference>
<dbReference type="PANTHER" id="PTHR13947">
    <property type="entry name" value="GNAT FAMILY N-ACETYLTRANSFERASE"/>
    <property type="match status" value="1"/>
</dbReference>
<organism evidence="3 4">
    <name type="scientific">Croceibacterium soli</name>
    <dbReference type="NCBI Taxonomy" id="1739690"/>
    <lineage>
        <taxon>Bacteria</taxon>
        <taxon>Pseudomonadati</taxon>
        <taxon>Pseudomonadota</taxon>
        <taxon>Alphaproteobacteria</taxon>
        <taxon>Sphingomonadales</taxon>
        <taxon>Erythrobacteraceae</taxon>
        <taxon>Croceibacterium</taxon>
    </lineage>
</organism>
<dbReference type="PROSITE" id="PS51186">
    <property type="entry name" value="GNAT"/>
    <property type="match status" value="1"/>
</dbReference>
<name>A0A6I4UUP5_9SPHN</name>
<accession>A0A6I4UUP5</accession>
<evidence type="ECO:0000313" key="3">
    <source>
        <dbReference type="EMBL" id="MXP41207.1"/>
    </source>
</evidence>
<dbReference type="PANTHER" id="PTHR13947:SF37">
    <property type="entry name" value="LD18367P"/>
    <property type="match status" value="1"/>
</dbReference>